<gene>
    <name evidence="1" type="ORF">ACFPFM_30970</name>
</gene>
<organism evidence="1 2">
    <name type="scientific">Saccharothrix xinjiangensis</name>
    <dbReference type="NCBI Taxonomy" id="204798"/>
    <lineage>
        <taxon>Bacteria</taxon>
        <taxon>Bacillati</taxon>
        <taxon>Actinomycetota</taxon>
        <taxon>Actinomycetes</taxon>
        <taxon>Pseudonocardiales</taxon>
        <taxon>Pseudonocardiaceae</taxon>
        <taxon>Saccharothrix</taxon>
    </lineage>
</organism>
<accession>A0ABV9Y6F0</accession>
<evidence type="ECO:0000313" key="2">
    <source>
        <dbReference type="Proteomes" id="UP001595833"/>
    </source>
</evidence>
<sequence length="61" mass="5971">MKGRNNAVSVALVSPDEFDAVGVEASAAVGGVDDDGGLGSPAFLVGQEGAFLGFQVGSMAK</sequence>
<dbReference type="Proteomes" id="UP001595833">
    <property type="component" value="Unassembled WGS sequence"/>
</dbReference>
<evidence type="ECO:0000313" key="1">
    <source>
        <dbReference type="EMBL" id="MFC5058156.1"/>
    </source>
</evidence>
<dbReference type="RefSeq" id="WP_344037618.1">
    <property type="nucleotide sequence ID" value="NZ_BAAAKE010000008.1"/>
</dbReference>
<name>A0ABV9Y6F0_9PSEU</name>
<reference evidence="2" key="1">
    <citation type="journal article" date="2019" name="Int. J. Syst. Evol. Microbiol.">
        <title>The Global Catalogue of Microorganisms (GCM) 10K type strain sequencing project: providing services to taxonomists for standard genome sequencing and annotation.</title>
        <authorList>
            <consortium name="The Broad Institute Genomics Platform"/>
            <consortium name="The Broad Institute Genome Sequencing Center for Infectious Disease"/>
            <person name="Wu L."/>
            <person name="Ma J."/>
        </authorList>
    </citation>
    <scope>NUCLEOTIDE SEQUENCE [LARGE SCALE GENOMIC DNA]</scope>
    <source>
        <strain evidence="2">KCTC 12848</strain>
    </source>
</reference>
<comment type="caution">
    <text evidence="1">The sequence shown here is derived from an EMBL/GenBank/DDBJ whole genome shotgun (WGS) entry which is preliminary data.</text>
</comment>
<protein>
    <submittedName>
        <fullName evidence="1">Uncharacterized protein</fullName>
    </submittedName>
</protein>
<proteinExistence type="predicted"/>
<dbReference type="EMBL" id="JBHSJB010000031">
    <property type="protein sequence ID" value="MFC5058156.1"/>
    <property type="molecule type" value="Genomic_DNA"/>
</dbReference>
<keyword evidence="2" id="KW-1185">Reference proteome</keyword>